<protein>
    <submittedName>
        <fullName evidence="1">Uncharacterized protein</fullName>
    </submittedName>
</protein>
<evidence type="ECO:0000313" key="1">
    <source>
        <dbReference type="EMBL" id="KAG6791267.1"/>
    </source>
</evidence>
<keyword evidence="2" id="KW-1185">Reference proteome</keyword>
<proteinExistence type="predicted"/>
<reference evidence="1" key="1">
    <citation type="journal article" date="2020" name="bioRxiv">
        <title>Hybrid origin of Populus tomentosa Carr. identified through genome sequencing and phylogenomic analysis.</title>
        <authorList>
            <person name="An X."/>
            <person name="Gao K."/>
            <person name="Chen Z."/>
            <person name="Li J."/>
            <person name="Yang X."/>
            <person name="Yang X."/>
            <person name="Zhou J."/>
            <person name="Guo T."/>
            <person name="Zhao T."/>
            <person name="Huang S."/>
            <person name="Miao D."/>
            <person name="Khan W.U."/>
            <person name="Rao P."/>
            <person name="Ye M."/>
            <person name="Lei B."/>
            <person name="Liao W."/>
            <person name="Wang J."/>
            <person name="Ji L."/>
            <person name="Li Y."/>
            <person name="Guo B."/>
            <person name="Mustafa N.S."/>
            <person name="Li S."/>
            <person name="Yun Q."/>
            <person name="Keller S.R."/>
            <person name="Mao J."/>
            <person name="Zhang R."/>
            <person name="Strauss S.H."/>
        </authorList>
    </citation>
    <scope>NUCLEOTIDE SEQUENCE</scope>
    <source>
        <strain evidence="1">GM15</strain>
        <tissue evidence="1">Leaf</tissue>
    </source>
</reference>
<accession>A0A8X8AR54</accession>
<sequence>MIDNEGIFRSFDKTEEFRSFIVGRRIADELYIPFDKTRNHSAALATKHVTGNFQMFIDEVRELVELNARAAAIVMKTVMNTVDT</sequence>
<organism evidence="1 2">
    <name type="scientific">Populus tomentosa</name>
    <name type="common">Chinese white poplar</name>
    <dbReference type="NCBI Taxonomy" id="118781"/>
    <lineage>
        <taxon>Eukaryota</taxon>
        <taxon>Viridiplantae</taxon>
        <taxon>Streptophyta</taxon>
        <taxon>Embryophyta</taxon>
        <taxon>Tracheophyta</taxon>
        <taxon>Spermatophyta</taxon>
        <taxon>Magnoliopsida</taxon>
        <taxon>eudicotyledons</taxon>
        <taxon>Gunneridae</taxon>
        <taxon>Pentapetalae</taxon>
        <taxon>rosids</taxon>
        <taxon>fabids</taxon>
        <taxon>Malpighiales</taxon>
        <taxon>Salicaceae</taxon>
        <taxon>Saliceae</taxon>
        <taxon>Populus</taxon>
    </lineage>
</organism>
<gene>
    <name evidence="1" type="ORF">POTOM_000380</name>
</gene>
<dbReference type="EMBL" id="JAAWWB010000001">
    <property type="protein sequence ID" value="KAG6791267.1"/>
    <property type="molecule type" value="Genomic_DNA"/>
</dbReference>
<dbReference type="AlphaFoldDB" id="A0A8X8AR54"/>
<dbReference type="Proteomes" id="UP000886885">
    <property type="component" value="Chromosome 1A"/>
</dbReference>
<comment type="caution">
    <text evidence="1">The sequence shown here is derived from an EMBL/GenBank/DDBJ whole genome shotgun (WGS) entry which is preliminary data.</text>
</comment>
<name>A0A8X8AR54_POPTO</name>
<evidence type="ECO:0000313" key="2">
    <source>
        <dbReference type="Proteomes" id="UP000886885"/>
    </source>
</evidence>